<evidence type="ECO:0000313" key="4">
    <source>
        <dbReference type="Proteomes" id="UP000813461"/>
    </source>
</evidence>
<dbReference type="PANTHER" id="PTHR24148:SF73">
    <property type="entry name" value="HET DOMAIN PROTEIN (AFU_ORTHOLOGUE AFUA_8G01020)"/>
    <property type="match status" value="1"/>
</dbReference>
<dbReference type="InterPro" id="IPR052895">
    <property type="entry name" value="HetReg/Transcr_Mod"/>
</dbReference>
<feature type="domain" description="Heterokaryon incompatibility" evidence="2">
    <location>
        <begin position="115"/>
        <end position="256"/>
    </location>
</feature>
<evidence type="ECO:0000313" key="3">
    <source>
        <dbReference type="EMBL" id="KAH7093314.1"/>
    </source>
</evidence>
<keyword evidence="4" id="KW-1185">Reference proteome</keyword>
<evidence type="ECO:0000259" key="2">
    <source>
        <dbReference type="Pfam" id="PF06985"/>
    </source>
</evidence>
<sequence>MDIFESGTPYLHNDGHHSSATPGLDLATKPLFLRAGDCHGHAPAIQPAPAIQSALRRDISLTKTTAEVLVTSEFSYEPLDLGNRQIRLLKVLVGNFEDPICCDIQTFDLTAHPTYTALSYTWDHPDEKSAFVLCADKTLKVGQNLWYFLRQFRERDVANNALLWIDAICIDQKNIPERNHQVGQMRVIYSMATSVIVWLGPSTYDDSLAFEMVEGERRLIFLDDEDLRWHRSKRQWAALAALLEKSYWRRVWIIQEFLLARVINVWCGTHSASWTGFEHICRSLERFETLHKPHLRSSLLLKTRGSIMCRQRREWWRERAQQEPPAGFTLRHLIEVYASSESSDIKDKVYSLLGLITEDSQRNNPLQVDYSKSNVSVLVDVVRNQCLWNSPDQIKRDNAFVGILKDSLHVSHVELAMHILEAAPDLLHLIDVFNRKERVFSKVRCIDTIAELDFDIKPEGLSSKRTLRESQNDEQKVFIDPRHLSAKAAASLGLLQQQFGADEILSICVEASHGCSEPATSLSNNPNMPIHCLEDVNNWAGRVQLPPKQGVVRRASSLEETRSRDPKHINNVSPRVFVGSNGTIGITLSRLAQRGDLVCIITETPDTTSAILIRQSIGTEEFVGIATALWSAPILEDITTAPAHILAPELEVFDGDTKCLTRTFGMDEPLYDFRQYRKQYSSQKVYASADEGGSIESFHVAQEQWQGTVLRFFYHPLCMAQMIRNRLVTHAWIPQWTKSEEKAPEIPNTGVGGGGNGLGPWSEYSLSALRARQAHDFQGLYLWQSEKNCREGVANIAGWINQGQHFSHVNRMLPHVHPGHTANDYSMYSPGSVDFCCRDHGIENHGASHMFSDAYERIQSLPYTGRAPEPESTDDDQMDYNAQCVWQNNAITHQRIRRVSFHSDLQLLASSVWTSLELINTDNDQIHHDTRCVWQKDALTHQCISPVSSRSDLTNPTQPSLELDDTEDRKSDSDTSNVLSEPERRK</sequence>
<feature type="compositionally biased region" description="Polar residues" evidence="1">
    <location>
        <begin position="947"/>
        <end position="960"/>
    </location>
</feature>
<dbReference type="Pfam" id="PF06985">
    <property type="entry name" value="HET"/>
    <property type="match status" value="1"/>
</dbReference>
<proteinExistence type="predicted"/>
<evidence type="ECO:0000256" key="1">
    <source>
        <dbReference type="SAM" id="MobiDB-lite"/>
    </source>
</evidence>
<accession>A0A8K0RFX8</accession>
<dbReference type="InterPro" id="IPR010730">
    <property type="entry name" value="HET"/>
</dbReference>
<dbReference type="EMBL" id="JAGMVJ010000002">
    <property type="protein sequence ID" value="KAH7093314.1"/>
    <property type="molecule type" value="Genomic_DNA"/>
</dbReference>
<comment type="caution">
    <text evidence="3">The sequence shown here is derived from an EMBL/GenBank/DDBJ whole genome shotgun (WGS) entry which is preliminary data.</text>
</comment>
<reference evidence="3" key="1">
    <citation type="journal article" date="2021" name="Nat. Commun.">
        <title>Genetic determinants of endophytism in the Arabidopsis root mycobiome.</title>
        <authorList>
            <person name="Mesny F."/>
            <person name="Miyauchi S."/>
            <person name="Thiergart T."/>
            <person name="Pickel B."/>
            <person name="Atanasova L."/>
            <person name="Karlsson M."/>
            <person name="Huettel B."/>
            <person name="Barry K.W."/>
            <person name="Haridas S."/>
            <person name="Chen C."/>
            <person name="Bauer D."/>
            <person name="Andreopoulos W."/>
            <person name="Pangilinan J."/>
            <person name="LaButti K."/>
            <person name="Riley R."/>
            <person name="Lipzen A."/>
            <person name="Clum A."/>
            <person name="Drula E."/>
            <person name="Henrissat B."/>
            <person name="Kohler A."/>
            <person name="Grigoriev I.V."/>
            <person name="Martin F.M."/>
            <person name="Hacquard S."/>
        </authorList>
    </citation>
    <scope>NUCLEOTIDE SEQUENCE</scope>
    <source>
        <strain evidence="3">MPI-SDFR-AT-0120</strain>
    </source>
</reference>
<dbReference type="OrthoDB" id="5386682at2759"/>
<organism evidence="3 4">
    <name type="scientific">Paraphoma chrysanthemicola</name>
    <dbReference type="NCBI Taxonomy" id="798071"/>
    <lineage>
        <taxon>Eukaryota</taxon>
        <taxon>Fungi</taxon>
        <taxon>Dikarya</taxon>
        <taxon>Ascomycota</taxon>
        <taxon>Pezizomycotina</taxon>
        <taxon>Dothideomycetes</taxon>
        <taxon>Pleosporomycetidae</taxon>
        <taxon>Pleosporales</taxon>
        <taxon>Pleosporineae</taxon>
        <taxon>Phaeosphaeriaceae</taxon>
        <taxon>Paraphoma</taxon>
    </lineage>
</organism>
<dbReference type="PANTHER" id="PTHR24148">
    <property type="entry name" value="ANKYRIN REPEAT DOMAIN-CONTAINING PROTEIN 39 HOMOLOG-RELATED"/>
    <property type="match status" value="1"/>
</dbReference>
<gene>
    <name evidence="3" type="ORF">FB567DRAFT_172153</name>
</gene>
<protein>
    <submittedName>
        <fullName evidence="3">Heterokaryon incompatibility protein-domain-containing protein</fullName>
    </submittedName>
</protein>
<name>A0A8K0RFX8_9PLEO</name>
<dbReference type="AlphaFoldDB" id="A0A8K0RFX8"/>
<dbReference type="Proteomes" id="UP000813461">
    <property type="component" value="Unassembled WGS sequence"/>
</dbReference>
<feature type="region of interest" description="Disordered" evidence="1">
    <location>
        <begin position="947"/>
        <end position="986"/>
    </location>
</feature>